<keyword evidence="1" id="KW-0472">Membrane</keyword>
<accession>A0A9P4T5C7</accession>
<keyword evidence="1" id="KW-1133">Transmembrane helix</keyword>
<protein>
    <submittedName>
        <fullName evidence="2">Uncharacterized protein</fullName>
    </submittedName>
</protein>
<feature type="transmembrane region" description="Helical" evidence="1">
    <location>
        <begin position="89"/>
        <end position="107"/>
    </location>
</feature>
<dbReference type="Proteomes" id="UP000801428">
    <property type="component" value="Unassembled WGS sequence"/>
</dbReference>
<evidence type="ECO:0000313" key="2">
    <source>
        <dbReference type="EMBL" id="KAF2994693.1"/>
    </source>
</evidence>
<feature type="transmembrane region" description="Helical" evidence="1">
    <location>
        <begin position="12"/>
        <end position="29"/>
    </location>
</feature>
<organism evidence="2 3">
    <name type="scientific">Curvularia kusanoi</name>
    <name type="common">Cochliobolus kusanoi</name>
    <dbReference type="NCBI Taxonomy" id="90978"/>
    <lineage>
        <taxon>Eukaryota</taxon>
        <taxon>Fungi</taxon>
        <taxon>Dikarya</taxon>
        <taxon>Ascomycota</taxon>
        <taxon>Pezizomycotina</taxon>
        <taxon>Dothideomycetes</taxon>
        <taxon>Pleosporomycetidae</taxon>
        <taxon>Pleosporales</taxon>
        <taxon>Pleosporineae</taxon>
        <taxon>Pleosporaceae</taxon>
        <taxon>Curvularia</taxon>
    </lineage>
</organism>
<keyword evidence="1" id="KW-0812">Transmembrane</keyword>
<dbReference type="AlphaFoldDB" id="A0A9P4T5C7"/>
<feature type="transmembrane region" description="Helical" evidence="1">
    <location>
        <begin position="140"/>
        <end position="161"/>
    </location>
</feature>
<proteinExistence type="predicted"/>
<name>A0A9P4T5C7_CURKU</name>
<feature type="transmembrane region" description="Helical" evidence="1">
    <location>
        <begin position="65"/>
        <end position="83"/>
    </location>
</feature>
<reference evidence="2" key="1">
    <citation type="submission" date="2019-04" db="EMBL/GenBank/DDBJ databases">
        <title>Sequencing of skin fungus with MAO and IRED activity.</title>
        <authorList>
            <person name="Marsaioli A.J."/>
            <person name="Bonatto J.M.C."/>
            <person name="Reis Junior O."/>
        </authorList>
    </citation>
    <scope>NUCLEOTIDE SEQUENCE</scope>
    <source>
        <strain evidence="2">30M1</strain>
    </source>
</reference>
<evidence type="ECO:0000313" key="3">
    <source>
        <dbReference type="Proteomes" id="UP000801428"/>
    </source>
</evidence>
<dbReference type="OrthoDB" id="5405107at2759"/>
<gene>
    <name evidence="2" type="ORF">E8E13_002487</name>
</gene>
<keyword evidence="3" id="KW-1185">Reference proteome</keyword>
<dbReference type="EMBL" id="SWKU01000038">
    <property type="protein sequence ID" value="KAF2994693.1"/>
    <property type="molecule type" value="Genomic_DNA"/>
</dbReference>
<sequence length="191" mass="20643">MSSTALPPLTTLPPFLLAATLSGYGLYLCKENITRLQQYESASEKAAEWSNTAAQRLHKTRATQTSGTLSLALSFIASTTLPFLPGHTYHTSTVLGITGIALGALLYTSRTHMHNFWNERTQTKIPFVEKFNDAIRGSETVVVLLEVLAFSWGVAGCVWALEWGVLGLGLWAGVVGARGAWAFNQVGGKVE</sequence>
<comment type="caution">
    <text evidence="2">The sequence shown here is derived from an EMBL/GenBank/DDBJ whole genome shotgun (WGS) entry which is preliminary data.</text>
</comment>
<evidence type="ECO:0000256" key="1">
    <source>
        <dbReference type="SAM" id="Phobius"/>
    </source>
</evidence>